<dbReference type="Pfam" id="PF07099">
    <property type="entry name" value="DUF1361"/>
    <property type="match status" value="1"/>
</dbReference>
<feature type="transmembrane region" description="Helical" evidence="1">
    <location>
        <begin position="30"/>
        <end position="47"/>
    </location>
</feature>
<comment type="caution">
    <text evidence="2">The sequence shown here is derived from an EMBL/GenBank/DDBJ whole genome shotgun (WGS) entry which is preliminary data.</text>
</comment>
<proteinExistence type="predicted"/>
<sequence length="230" mass="26817">MTQLNKWAIRTAFVVWFAFIYLYLRKPPFNFLVLNTFLAYIPIELSFHIDIGKPKNVLLFWLLIIIWLLFYPNTPYLLTDLFHLSLLNPYGTDGLLRLDDIMWLKFTLLLISTLVSTLLGMWGLERVAEAISARLHLNQSIFKHLLIIGLTFVTSVGIFIGRFLRIHTIYLILTPELFIRPLLNMWSHSAMVFILLLTIVQLVFFYTLKLVATSRRPKSQSDSNQQTPAK</sequence>
<organism evidence="2 3">
    <name type="scientific">Lentilactobacillus parafarraginis DSM 18390 = JCM 14109</name>
    <dbReference type="NCBI Taxonomy" id="1423786"/>
    <lineage>
        <taxon>Bacteria</taxon>
        <taxon>Bacillati</taxon>
        <taxon>Bacillota</taxon>
        <taxon>Bacilli</taxon>
        <taxon>Lactobacillales</taxon>
        <taxon>Lactobacillaceae</taxon>
        <taxon>Lentilactobacillus</taxon>
    </lineage>
</organism>
<keyword evidence="1" id="KW-0472">Membrane</keyword>
<protein>
    <recommendedName>
        <fullName evidence="4">DUF1361 domain-containing protein</fullName>
    </recommendedName>
</protein>
<feature type="transmembrane region" description="Helical" evidence="1">
    <location>
        <begin position="102"/>
        <end position="124"/>
    </location>
</feature>
<feature type="transmembrane region" description="Helical" evidence="1">
    <location>
        <begin position="7"/>
        <end position="24"/>
    </location>
</feature>
<gene>
    <name evidence="2" type="ORF">FD47_GL001585</name>
</gene>
<dbReference type="PATRIC" id="fig|1423786.4.peg.1690"/>
<keyword evidence="1" id="KW-0812">Transmembrane</keyword>
<dbReference type="Proteomes" id="UP000051010">
    <property type="component" value="Unassembled WGS sequence"/>
</dbReference>
<name>A0A0R1YWE8_9LACO</name>
<evidence type="ECO:0000313" key="3">
    <source>
        <dbReference type="Proteomes" id="UP000051010"/>
    </source>
</evidence>
<evidence type="ECO:0000256" key="1">
    <source>
        <dbReference type="SAM" id="Phobius"/>
    </source>
</evidence>
<dbReference type="InterPro" id="IPR009793">
    <property type="entry name" value="DUF1361"/>
</dbReference>
<dbReference type="RefSeq" id="WP_054735012.1">
    <property type="nucleotide sequence ID" value="NZ_AZFZ01000035.1"/>
</dbReference>
<evidence type="ECO:0008006" key="4">
    <source>
        <dbReference type="Google" id="ProtNLM"/>
    </source>
</evidence>
<keyword evidence="1" id="KW-1133">Transmembrane helix</keyword>
<dbReference type="EMBL" id="AZFZ01000035">
    <property type="protein sequence ID" value="KRM43356.1"/>
    <property type="molecule type" value="Genomic_DNA"/>
</dbReference>
<accession>A0A0R1YWE8</accession>
<reference evidence="2 3" key="1">
    <citation type="journal article" date="2015" name="Genome Announc.">
        <title>Expanding the biotechnology potential of lactobacilli through comparative genomics of 213 strains and associated genera.</title>
        <authorList>
            <person name="Sun Z."/>
            <person name="Harris H.M."/>
            <person name="McCann A."/>
            <person name="Guo C."/>
            <person name="Argimon S."/>
            <person name="Zhang W."/>
            <person name="Yang X."/>
            <person name="Jeffery I.B."/>
            <person name="Cooney J.C."/>
            <person name="Kagawa T.F."/>
            <person name="Liu W."/>
            <person name="Song Y."/>
            <person name="Salvetti E."/>
            <person name="Wrobel A."/>
            <person name="Rasinkangas P."/>
            <person name="Parkhill J."/>
            <person name="Rea M.C."/>
            <person name="O'Sullivan O."/>
            <person name="Ritari J."/>
            <person name="Douillard F.P."/>
            <person name="Paul Ross R."/>
            <person name="Yang R."/>
            <person name="Briner A.E."/>
            <person name="Felis G.E."/>
            <person name="de Vos W.M."/>
            <person name="Barrangou R."/>
            <person name="Klaenhammer T.R."/>
            <person name="Caufield P.W."/>
            <person name="Cui Y."/>
            <person name="Zhang H."/>
            <person name="O'Toole P.W."/>
        </authorList>
    </citation>
    <scope>NUCLEOTIDE SEQUENCE [LARGE SCALE GENOMIC DNA]</scope>
    <source>
        <strain evidence="2 3">DSM 18390</strain>
    </source>
</reference>
<feature type="transmembrane region" description="Helical" evidence="1">
    <location>
        <begin position="59"/>
        <end position="78"/>
    </location>
</feature>
<evidence type="ECO:0000313" key="2">
    <source>
        <dbReference type="EMBL" id="KRM43356.1"/>
    </source>
</evidence>
<dbReference type="AlphaFoldDB" id="A0A0R1YWE8"/>
<feature type="transmembrane region" description="Helical" evidence="1">
    <location>
        <begin position="145"/>
        <end position="165"/>
    </location>
</feature>
<feature type="transmembrane region" description="Helical" evidence="1">
    <location>
        <begin position="185"/>
        <end position="208"/>
    </location>
</feature>